<name>A0A842D6I1_9LIST</name>
<dbReference type="EMBL" id="JAARWW010000012">
    <property type="protein sequence ID" value="MBC2005487.1"/>
    <property type="molecule type" value="Genomic_DNA"/>
</dbReference>
<reference evidence="1 2" key="1">
    <citation type="submission" date="2020-03" db="EMBL/GenBank/DDBJ databases">
        <title>Soil Listeria distribution.</title>
        <authorList>
            <person name="Liao J."/>
            <person name="Wiedmann M."/>
        </authorList>
    </citation>
    <scope>NUCLEOTIDE SEQUENCE [LARGE SCALE GENOMIC DNA]</scope>
    <source>
        <strain evidence="1 2">FSL L7-0435</strain>
    </source>
</reference>
<gene>
    <name evidence="1" type="ORF">HCA78_17065</name>
</gene>
<dbReference type="RefSeq" id="WP_185534098.1">
    <property type="nucleotide sequence ID" value="NZ_JAARWW010000012.1"/>
</dbReference>
<dbReference type="Proteomes" id="UP000546806">
    <property type="component" value="Unassembled WGS sequence"/>
</dbReference>
<evidence type="ECO:0000313" key="2">
    <source>
        <dbReference type="Proteomes" id="UP000546806"/>
    </source>
</evidence>
<sequence length="576" mass="67496">MEASDLEEIEKGIESTKKRLKNIDIPSIDKKEGMYFIWVPDDFEVYFESKTAGPKEIDGENMLVSEISLNNYYNANREKYLLVGQDNNLQNVIKKFLDYKNKNKSERIIWQIRNFEELYLGYHYSTDSLKKKNAFLDYFKKDNSVFIGNHHFKSNDAIASWSGFNYQGKVTILKIIQHINQLIKEDGAESISSYHVELEKTEDFVIYKDDVPMELYQVKAKLSSFTNSSYKDAIDKLIINRGENIDATCFLISAVEIKDWNLETAKDVKLYKYASELAVEMKKVPQFIKMELQDYFTSISKNLGLIEIDYMYNDICQFIDEKVAEIHSTQGKKNYSIKYQEFTHLLNRKTSELEENIDAKIKEKVYDFISEDFNEEIDNFCEDCLINDLNPNIHCSECALNPLRDNIMQMNFERYSQILRFHENKSLSGFSPMKALDRDSLRRLFLEFMHVDIKSLALYLDHNLISLEDEKIIPTEMNFEYSYDSSLSRAFEIMQKNDSVHDVISGKILTAKFGDRGQIAYLENLITAFPEDEMDILESTSSRKYAYKDSISEKLDFKIIDREMLIEKLKEQKDGK</sequence>
<evidence type="ECO:0000313" key="1">
    <source>
        <dbReference type="EMBL" id="MBC2005487.1"/>
    </source>
</evidence>
<accession>A0A842D6I1</accession>
<protein>
    <submittedName>
        <fullName evidence="1">Uncharacterized protein</fullName>
    </submittedName>
</protein>
<dbReference type="AlphaFoldDB" id="A0A842D6I1"/>
<organism evidence="1 2">
    <name type="scientific">Listeria booriae</name>
    <dbReference type="NCBI Taxonomy" id="1552123"/>
    <lineage>
        <taxon>Bacteria</taxon>
        <taxon>Bacillati</taxon>
        <taxon>Bacillota</taxon>
        <taxon>Bacilli</taxon>
        <taxon>Bacillales</taxon>
        <taxon>Listeriaceae</taxon>
        <taxon>Listeria</taxon>
    </lineage>
</organism>
<proteinExistence type="predicted"/>
<comment type="caution">
    <text evidence="1">The sequence shown here is derived from an EMBL/GenBank/DDBJ whole genome shotgun (WGS) entry which is preliminary data.</text>
</comment>